<keyword evidence="3" id="KW-1185">Reference proteome</keyword>
<reference evidence="2 3" key="1">
    <citation type="submission" date="2015-04" db="EMBL/GenBank/DDBJ databases">
        <title>Draft Genome Sequence of the Novel Agar-Digesting Marine Bacterium Q1.</title>
        <authorList>
            <person name="Li Y."/>
            <person name="Li D."/>
            <person name="Chen G."/>
            <person name="Du Z."/>
        </authorList>
    </citation>
    <scope>NUCLEOTIDE SEQUENCE [LARGE SCALE GENOMIC DNA]</scope>
    <source>
        <strain evidence="2 3">Q1</strain>
    </source>
</reference>
<dbReference type="OrthoDB" id="6269071at2"/>
<sequence length="177" mass="19438">MYQVKQLNSTIIILSLALFGCGSGGDSNDSNQVGNTEISANTATTSQTQLNETKQVESSNSTQNIINETEQTVKTQDLIVEQSFGFKSTSSLRVNIELIDLEGIPSFASICQQDDTGEIDRRNCLYQGNLNQGKLAIEVKLANHVQGLNAEIWLLDGSAKHLKFTWNKNLGQVWSIN</sequence>
<accession>A0A0J8JPF9</accession>
<dbReference type="STRING" id="1513271.XM47_03030"/>
<gene>
    <name evidence="2" type="ORF">XM47_03030</name>
</gene>
<dbReference type="Proteomes" id="UP000037600">
    <property type="component" value="Unassembled WGS sequence"/>
</dbReference>
<proteinExistence type="predicted"/>
<evidence type="ECO:0000313" key="2">
    <source>
        <dbReference type="EMBL" id="KMT66526.1"/>
    </source>
</evidence>
<name>A0A0J8JPF9_9ALTE</name>
<dbReference type="EMBL" id="LAZL01000003">
    <property type="protein sequence ID" value="KMT66526.1"/>
    <property type="molecule type" value="Genomic_DNA"/>
</dbReference>
<dbReference type="RefSeq" id="WP_048689476.1">
    <property type="nucleotide sequence ID" value="NZ_KQ130483.1"/>
</dbReference>
<feature type="region of interest" description="Disordered" evidence="1">
    <location>
        <begin position="41"/>
        <end position="63"/>
    </location>
</feature>
<evidence type="ECO:0008006" key="4">
    <source>
        <dbReference type="Google" id="ProtNLM"/>
    </source>
</evidence>
<comment type="caution">
    <text evidence="2">The sequence shown here is derived from an EMBL/GenBank/DDBJ whole genome shotgun (WGS) entry which is preliminary data.</text>
</comment>
<organism evidence="2 3">
    <name type="scientific">Catenovulum maritimum</name>
    <dbReference type="NCBI Taxonomy" id="1513271"/>
    <lineage>
        <taxon>Bacteria</taxon>
        <taxon>Pseudomonadati</taxon>
        <taxon>Pseudomonadota</taxon>
        <taxon>Gammaproteobacteria</taxon>
        <taxon>Alteromonadales</taxon>
        <taxon>Alteromonadaceae</taxon>
        <taxon>Catenovulum</taxon>
    </lineage>
</organism>
<dbReference type="AlphaFoldDB" id="A0A0J8JPF9"/>
<protein>
    <recommendedName>
        <fullName evidence="4">Lipoprotein</fullName>
    </recommendedName>
</protein>
<evidence type="ECO:0000256" key="1">
    <source>
        <dbReference type="SAM" id="MobiDB-lite"/>
    </source>
</evidence>
<dbReference type="PROSITE" id="PS51257">
    <property type="entry name" value="PROKAR_LIPOPROTEIN"/>
    <property type="match status" value="1"/>
</dbReference>
<evidence type="ECO:0000313" key="3">
    <source>
        <dbReference type="Proteomes" id="UP000037600"/>
    </source>
</evidence>